<dbReference type="EMBL" id="JBHSGS010000065">
    <property type="protein sequence ID" value="MFC4720588.1"/>
    <property type="molecule type" value="Genomic_DNA"/>
</dbReference>
<evidence type="ECO:0000256" key="3">
    <source>
        <dbReference type="ARBA" id="ARBA00023306"/>
    </source>
</evidence>
<dbReference type="RefSeq" id="WP_204652931.1">
    <property type="nucleotide sequence ID" value="NZ_JAFBFD010000003.1"/>
</dbReference>
<evidence type="ECO:0000313" key="8">
    <source>
        <dbReference type="Proteomes" id="UP001595969"/>
    </source>
</evidence>
<keyword evidence="3 5" id="KW-0131">Cell cycle</keyword>
<keyword evidence="8" id="KW-1185">Reference proteome</keyword>
<comment type="subcellular location">
    <subcellularLocation>
        <location evidence="5">Cytoplasm</location>
    </subcellularLocation>
    <text evidence="5">Localizes to the division site, in a FtsZ-dependent manner.</text>
</comment>
<feature type="compositionally biased region" description="Polar residues" evidence="6">
    <location>
        <begin position="78"/>
        <end position="89"/>
    </location>
</feature>
<dbReference type="InterPro" id="IPR007561">
    <property type="entry name" value="Cell_div_SepF/SepF-rel"/>
</dbReference>
<accession>A0ABV9N1U2</accession>
<name>A0ABV9N1U2_9ENTE</name>
<comment type="subunit">
    <text evidence="5">Homodimer. Interacts with FtsZ.</text>
</comment>
<evidence type="ECO:0000256" key="4">
    <source>
        <dbReference type="ARBA" id="ARBA00044936"/>
    </source>
</evidence>
<keyword evidence="2 5" id="KW-0717">Septation</keyword>
<sequence>MAFKSFLGSMSSFFGLEDEEETRGEAFALPKQPQRRPEKVINKNPITTKKQESPTSQTRMSRERKQERPSKKAAPTPMMSTPTVNQRTMGTKTDKKVVPLVGERKNTKQSNQNIENANKIMVLEPRAYSEAMSIAKHVLSGKSVLVNFHLMEEPQARRVVDFLTGTVYAEDGDIKRVSDEMFLCTPPTVEIEGTTKSLEEYNQFDFNQLSL</sequence>
<feature type="region of interest" description="Disordered" evidence="6">
    <location>
        <begin position="18"/>
        <end position="89"/>
    </location>
</feature>
<evidence type="ECO:0000256" key="5">
    <source>
        <dbReference type="HAMAP-Rule" id="MF_01197"/>
    </source>
</evidence>
<comment type="similarity">
    <text evidence="5">Belongs to the SepF family.</text>
</comment>
<dbReference type="HAMAP" id="MF_01197">
    <property type="entry name" value="SepF"/>
    <property type="match status" value="1"/>
</dbReference>
<gene>
    <name evidence="5" type="primary">sepF</name>
    <name evidence="7" type="ORF">ACFO5I_12725</name>
</gene>
<dbReference type="Proteomes" id="UP001595969">
    <property type="component" value="Unassembled WGS sequence"/>
</dbReference>
<evidence type="ECO:0000256" key="6">
    <source>
        <dbReference type="SAM" id="MobiDB-lite"/>
    </source>
</evidence>
<dbReference type="InterPro" id="IPR038594">
    <property type="entry name" value="SepF-like_sf"/>
</dbReference>
<evidence type="ECO:0000313" key="7">
    <source>
        <dbReference type="EMBL" id="MFC4720588.1"/>
    </source>
</evidence>
<keyword evidence="1 5" id="KW-0132">Cell division</keyword>
<dbReference type="PANTHER" id="PTHR35798:SF1">
    <property type="entry name" value="CELL DIVISION PROTEIN SEPF"/>
    <property type="match status" value="1"/>
</dbReference>
<organism evidence="7 8">
    <name type="scientific">Enterococcus lemanii</name>
    <dbReference type="NCBI Taxonomy" id="1159752"/>
    <lineage>
        <taxon>Bacteria</taxon>
        <taxon>Bacillati</taxon>
        <taxon>Bacillota</taxon>
        <taxon>Bacilli</taxon>
        <taxon>Lactobacillales</taxon>
        <taxon>Enterococcaceae</taxon>
        <taxon>Enterococcus</taxon>
    </lineage>
</organism>
<protein>
    <recommendedName>
        <fullName evidence="5">Cell division protein SepF</fullName>
    </recommendedName>
</protein>
<keyword evidence="5" id="KW-0963">Cytoplasm</keyword>
<dbReference type="GO" id="GO:0051301">
    <property type="term" value="P:cell division"/>
    <property type="evidence" value="ECO:0007669"/>
    <property type="project" value="UniProtKB-KW"/>
</dbReference>
<evidence type="ECO:0000256" key="2">
    <source>
        <dbReference type="ARBA" id="ARBA00023210"/>
    </source>
</evidence>
<comment type="function">
    <text evidence="4 5">Cell division protein that is part of the divisome complex and is recruited early to the Z-ring. Probably stimulates Z-ring formation, perhaps through the cross-linking of FtsZ protofilaments. Its function overlaps with FtsA.</text>
</comment>
<reference evidence="8" key="1">
    <citation type="journal article" date="2019" name="Int. J. Syst. Evol. Microbiol.">
        <title>The Global Catalogue of Microorganisms (GCM) 10K type strain sequencing project: providing services to taxonomists for standard genome sequencing and annotation.</title>
        <authorList>
            <consortium name="The Broad Institute Genomics Platform"/>
            <consortium name="The Broad Institute Genome Sequencing Center for Infectious Disease"/>
            <person name="Wu L."/>
            <person name="Ma J."/>
        </authorList>
    </citation>
    <scope>NUCLEOTIDE SEQUENCE [LARGE SCALE GENOMIC DNA]</scope>
    <source>
        <strain evidence="8">CGMCC 1.19032</strain>
    </source>
</reference>
<evidence type="ECO:0000256" key="1">
    <source>
        <dbReference type="ARBA" id="ARBA00022618"/>
    </source>
</evidence>
<comment type="caution">
    <text evidence="7">The sequence shown here is derived from an EMBL/GenBank/DDBJ whole genome shotgun (WGS) entry which is preliminary data.</text>
</comment>
<feature type="compositionally biased region" description="Polar residues" evidence="6">
    <location>
        <begin position="44"/>
        <end position="59"/>
    </location>
</feature>
<feature type="compositionally biased region" description="Basic and acidic residues" evidence="6">
    <location>
        <begin position="60"/>
        <end position="70"/>
    </location>
</feature>
<proteinExistence type="inferred from homology"/>
<dbReference type="InterPro" id="IPR023052">
    <property type="entry name" value="Cell_div_SepF"/>
</dbReference>
<dbReference type="PANTHER" id="PTHR35798">
    <property type="entry name" value="CELL DIVISION PROTEIN SEPF"/>
    <property type="match status" value="1"/>
</dbReference>
<dbReference type="Gene3D" id="3.30.110.150">
    <property type="entry name" value="SepF-like protein"/>
    <property type="match status" value="1"/>
</dbReference>
<dbReference type="Pfam" id="PF04472">
    <property type="entry name" value="SepF"/>
    <property type="match status" value="1"/>
</dbReference>